<evidence type="ECO:0000313" key="2">
    <source>
        <dbReference type="EMBL" id="THF52446.1"/>
    </source>
</evidence>
<dbReference type="Proteomes" id="UP000310754">
    <property type="component" value="Unassembled WGS sequence"/>
</dbReference>
<dbReference type="InterPro" id="IPR002491">
    <property type="entry name" value="ABC_transptr_periplasmic_BD"/>
</dbReference>
<dbReference type="EMBL" id="SSOA01000002">
    <property type="protein sequence ID" value="THF52446.1"/>
    <property type="molecule type" value="Genomic_DNA"/>
</dbReference>
<organism evidence="2 3">
    <name type="scientific">Allorhizobium terrae</name>
    <dbReference type="NCBI Taxonomy" id="1848972"/>
    <lineage>
        <taxon>Bacteria</taxon>
        <taxon>Pseudomonadati</taxon>
        <taxon>Pseudomonadota</taxon>
        <taxon>Alphaproteobacteria</taxon>
        <taxon>Hyphomicrobiales</taxon>
        <taxon>Rhizobiaceae</taxon>
        <taxon>Rhizobium/Agrobacterium group</taxon>
        <taxon>Allorhizobium</taxon>
    </lineage>
</organism>
<name>A0A4S4A251_9HYPH</name>
<dbReference type="PROSITE" id="PS50983">
    <property type="entry name" value="FE_B12_PBP"/>
    <property type="match status" value="1"/>
</dbReference>
<comment type="caution">
    <text evidence="2">The sequence shown here is derived from an EMBL/GenBank/DDBJ whole genome shotgun (WGS) entry which is preliminary data.</text>
</comment>
<dbReference type="PANTHER" id="PTHR30535">
    <property type="entry name" value="VITAMIN B12-BINDING PROTEIN"/>
    <property type="match status" value="1"/>
</dbReference>
<gene>
    <name evidence="2" type="ORF">E6C51_06575</name>
</gene>
<proteinExistence type="predicted"/>
<sequence>MQHVPLLMHHNCVAEKDILTMKNFSVSRLFCLGLALVLPASMAGATDYPVTVTDLAGRSVEIAHEPQRIVVQDGRDLFSLALLDRADPFKRIVVWNNLLARSDKQAWKVFESKWPQSANRAVDMQFGDEGQVNLEQIVAAKPDLVIVQARVKPALDDANVTARLKELGIPVVMIDTQVDPAVDAPKTVSLLGKVLNREKEAKEFADFYESHLKAVEKAIDGAPKPKVFVEAKAGQKGLDTCCFTHGDVFFGKLAQAAGGINLGSTLLKTRTGDVTMESVISAAPDVFVMSGSPFTNAGSVSPPLGFTNDKAKIESDLGALERRQGFDHIKAITDGRVIGLYHQLYASPWNIFAIEYMAKAFYPDRLKDLDPNATLHTLVATLTDLPKDTPLTFGVQAPKVH</sequence>
<dbReference type="Pfam" id="PF01497">
    <property type="entry name" value="Peripla_BP_2"/>
    <property type="match status" value="1"/>
</dbReference>
<evidence type="ECO:0000313" key="3">
    <source>
        <dbReference type="Proteomes" id="UP000310754"/>
    </source>
</evidence>
<dbReference type="InterPro" id="IPR050902">
    <property type="entry name" value="ABC_Transporter_SBP"/>
</dbReference>
<dbReference type="PANTHER" id="PTHR30535:SF34">
    <property type="entry name" value="MOLYBDATE-BINDING PROTEIN MOLA"/>
    <property type="match status" value="1"/>
</dbReference>
<evidence type="ECO:0000259" key="1">
    <source>
        <dbReference type="PROSITE" id="PS50983"/>
    </source>
</evidence>
<keyword evidence="3" id="KW-1185">Reference proteome</keyword>
<feature type="domain" description="Fe/B12 periplasmic-binding" evidence="1">
    <location>
        <begin position="68"/>
        <end position="369"/>
    </location>
</feature>
<reference evidence="2 3" key="1">
    <citation type="submission" date="2019-04" db="EMBL/GenBank/DDBJ databases">
        <title>Rhizobium terrae sp. nov., isolated from a paddy soil.</title>
        <authorList>
            <person name="Lin S.-Y."/>
            <person name="Hameed A."/>
            <person name="Huang H.-I."/>
            <person name="Young C.-C."/>
        </authorList>
    </citation>
    <scope>NUCLEOTIDE SEQUENCE [LARGE SCALE GENOMIC DNA]</scope>
    <source>
        <strain evidence="2 3">CC-HIH110</strain>
    </source>
</reference>
<accession>A0A4S4A251</accession>
<dbReference type="Gene3D" id="3.40.50.1980">
    <property type="entry name" value="Nitrogenase molybdenum iron protein domain"/>
    <property type="match status" value="2"/>
</dbReference>
<protein>
    <submittedName>
        <fullName evidence="2">ABC transporter substrate-binding protein</fullName>
    </submittedName>
</protein>
<dbReference type="SUPFAM" id="SSF53807">
    <property type="entry name" value="Helical backbone' metal receptor"/>
    <property type="match status" value="1"/>
</dbReference>
<dbReference type="AlphaFoldDB" id="A0A4S4A251"/>